<reference evidence="2 3" key="2">
    <citation type="journal article" date="2016" name="Appl. Microbiol. Biotechnol.">
        <title>Mutations improving production and secretion of extracellular lipase by Burkholderia glumae PG1.</title>
        <authorList>
            <person name="Knapp A."/>
            <person name="Voget S."/>
            <person name="Gao R."/>
            <person name="Zaburannyi N."/>
            <person name="Krysciak D."/>
            <person name="Breuer M."/>
            <person name="Hauer B."/>
            <person name="Streit W.R."/>
            <person name="Muller R."/>
            <person name="Daniel R."/>
            <person name="Jaeger K.E."/>
        </authorList>
    </citation>
    <scope>NUCLEOTIDE SEQUENCE [LARGE SCALE GENOMIC DNA]</scope>
    <source>
        <strain evidence="2 3">PG1</strain>
    </source>
</reference>
<dbReference type="InterPro" id="IPR021306">
    <property type="entry name" value="DUF2878"/>
</dbReference>
<evidence type="ECO:0000256" key="1">
    <source>
        <dbReference type="SAM" id="Phobius"/>
    </source>
</evidence>
<feature type="transmembrane region" description="Helical" evidence="1">
    <location>
        <begin position="71"/>
        <end position="94"/>
    </location>
</feature>
<feature type="transmembrane region" description="Helical" evidence="1">
    <location>
        <begin position="132"/>
        <end position="156"/>
    </location>
</feature>
<keyword evidence="1" id="KW-0812">Transmembrane</keyword>
<organism evidence="2 3">
    <name type="scientific">Burkholderia plantarii</name>
    <dbReference type="NCBI Taxonomy" id="41899"/>
    <lineage>
        <taxon>Bacteria</taxon>
        <taxon>Pseudomonadati</taxon>
        <taxon>Pseudomonadota</taxon>
        <taxon>Betaproteobacteria</taxon>
        <taxon>Burkholderiales</taxon>
        <taxon>Burkholderiaceae</taxon>
        <taxon>Burkholderia</taxon>
    </lineage>
</organism>
<gene>
    <name evidence="2" type="ORF">BGL_2c17280</name>
</gene>
<evidence type="ECO:0008006" key="4">
    <source>
        <dbReference type="Google" id="ProtNLM"/>
    </source>
</evidence>
<evidence type="ECO:0000313" key="3">
    <source>
        <dbReference type="Proteomes" id="UP000031838"/>
    </source>
</evidence>
<dbReference type="Pfam" id="PF11086">
    <property type="entry name" value="DUF2878"/>
    <property type="match status" value="1"/>
</dbReference>
<feature type="transmembrane region" description="Helical" evidence="1">
    <location>
        <begin position="106"/>
        <end position="125"/>
    </location>
</feature>
<protein>
    <recommendedName>
        <fullName evidence="4">DUF2878 domain-containing protein</fullName>
    </recommendedName>
</protein>
<dbReference type="Proteomes" id="UP000031838">
    <property type="component" value="Chromosome 2"/>
</dbReference>
<dbReference type="KEGG" id="bgp:BGL_2c17280"/>
<accession>A0A0B6S941</accession>
<evidence type="ECO:0000313" key="2">
    <source>
        <dbReference type="EMBL" id="AJK49795.1"/>
    </source>
</evidence>
<dbReference type="EMBL" id="CP002581">
    <property type="protein sequence ID" value="AJK49795.1"/>
    <property type="molecule type" value="Genomic_DNA"/>
</dbReference>
<feature type="transmembrane region" description="Helical" evidence="1">
    <location>
        <begin position="162"/>
        <end position="183"/>
    </location>
</feature>
<sequence>MHADVPAESRAKQADATGTGAETAVYAVLSQAGWLACVVSAARGCGWLGMLCAMLLAGAHLLRARAPAREAALIAVVSALGWIWEAVPMALGSLRYPNGILLSGTAPYWMAGLWMLFAAQLNMLFRWLRGRWLTAALVGAAAGPLSFRAGAALGAVQFGGPAAWLVLGCGWAVLLPLAVWLGARLDGTRRGA</sequence>
<dbReference type="HOGENOM" id="CLU_110723_1_0_4"/>
<name>A0A0B6S941_BURPL</name>
<feature type="transmembrane region" description="Helical" evidence="1">
    <location>
        <begin position="32"/>
        <end position="59"/>
    </location>
</feature>
<keyword evidence="1" id="KW-1133">Transmembrane helix</keyword>
<proteinExistence type="predicted"/>
<keyword evidence="1" id="KW-0472">Membrane</keyword>
<reference evidence="3" key="1">
    <citation type="submission" date="2011-03" db="EMBL/GenBank/DDBJ databases">
        <authorList>
            <person name="Voget S."/>
            <person name="Streit W.R."/>
            <person name="Jaeger K.E."/>
            <person name="Daniel R."/>
        </authorList>
    </citation>
    <scope>NUCLEOTIDE SEQUENCE [LARGE SCALE GENOMIC DNA]</scope>
    <source>
        <strain evidence="3">PG1</strain>
    </source>
</reference>
<dbReference type="AlphaFoldDB" id="A0A0B6S941"/>
<keyword evidence="3" id="KW-1185">Reference proteome</keyword>